<accession>A0ABD2ZFY8</accession>
<dbReference type="PANTHER" id="PTHR46993:SF6">
    <property type="entry name" value="MYB TRANSCRIPTION FACTOR"/>
    <property type="match status" value="1"/>
</dbReference>
<evidence type="ECO:0000259" key="4">
    <source>
        <dbReference type="PROSITE" id="PS50090"/>
    </source>
</evidence>
<dbReference type="SUPFAM" id="SSF46689">
    <property type="entry name" value="Homeodomain-like"/>
    <property type="match status" value="1"/>
</dbReference>
<comment type="caution">
    <text evidence="6">The sequence shown here is derived from an EMBL/GenBank/DDBJ whole genome shotgun (WGS) entry which is preliminary data.</text>
</comment>
<evidence type="ECO:0000256" key="2">
    <source>
        <dbReference type="ARBA" id="ARBA00023242"/>
    </source>
</evidence>
<dbReference type="InterPro" id="IPR001005">
    <property type="entry name" value="SANT/Myb"/>
</dbReference>
<protein>
    <submittedName>
        <fullName evidence="6">Uncharacterized protein</fullName>
    </submittedName>
</protein>
<dbReference type="AlphaFoldDB" id="A0ABD2ZFY8"/>
<dbReference type="CDD" id="cd11660">
    <property type="entry name" value="SANT_TRF"/>
    <property type="match status" value="1"/>
</dbReference>
<dbReference type="InterPro" id="IPR017930">
    <property type="entry name" value="Myb_dom"/>
</dbReference>
<proteinExistence type="predicted"/>
<dbReference type="InterPro" id="IPR009057">
    <property type="entry name" value="Homeodomain-like_sf"/>
</dbReference>
<reference evidence="6 7" key="1">
    <citation type="submission" date="2024-11" db="EMBL/GenBank/DDBJ databases">
        <title>A near-complete genome assembly of Cinchona calisaya.</title>
        <authorList>
            <person name="Lian D.C."/>
            <person name="Zhao X.W."/>
            <person name="Wei L."/>
        </authorList>
    </citation>
    <scope>NUCLEOTIDE SEQUENCE [LARGE SCALE GENOMIC DNA]</scope>
    <source>
        <tissue evidence="6">Nenye</tissue>
    </source>
</reference>
<evidence type="ECO:0000259" key="5">
    <source>
        <dbReference type="PROSITE" id="PS51294"/>
    </source>
</evidence>
<keyword evidence="7" id="KW-1185">Reference proteome</keyword>
<organism evidence="6 7">
    <name type="scientific">Cinchona calisaya</name>
    <dbReference type="NCBI Taxonomy" id="153742"/>
    <lineage>
        <taxon>Eukaryota</taxon>
        <taxon>Viridiplantae</taxon>
        <taxon>Streptophyta</taxon>
        <taxon>Embryophyta</taxon>
        <taxon>Tracheophyta</taxon>
        <taxon>Spermatophyta</taxon>
        <taxon>Magnoliopsida</taxon>
        <taxon>eudicotyledons</taxon>
        <taxon>Gunneridae</taxon>
        <taxon>Pentapetalae</taxon>
        <taxon>asterids</taxon>
        <taxon>lamiids</taxon>
        <taxon>Gentianales</taxon>
        <taxon>Rubiaceae</taxon>
        <taxon>Cinchonoideae</taxon>
        <taxon>Cinchoneae</taxon>
        <taxon>Cinchona</taxon>
    </lineage>
</organism>
<gene>
    <name evidence="6" type="ORF">ACH5RR_020547</name>
</gene>
<dbReference type="Proteomes" id="UP001630127">
    <property type="component" value="Unassembled WGS sequence"/>
</dbReference>
<sequence length="479" mass="53668">MEVDIDVDISRWILEFLVRQPLDDRILSTLITLLPLSNENSSLKKSLLLRRIESEISTGSVSEKILDFLEQVEELDFQDKIKQHSDLIKAAYCSVAVACTVKFLNEKGDDGKFRYFDAVKRIWRGRVCKLEKADKVGLISEELRSWKDELEAAVWDDSICDNVLRRSKGLDAVAAVRFYVQEEKDEMGPSFLELVAEASMGDDKLRRLLQGANGGTLRNSDPGDDNRVNVEMRKVNVISRRKQIPKRFRAAFSGTSRGAKITDIDTSGAGSSCKMFNLPSTLQVNEVQEALKSSSLELKAVVEDPLPDALNLAEKVLSSIARKDTGMKPVEENRVGVNPSVSESSGAVQANGGTLGNPCGENQKDAPRPSLMAQNSTAHASECDVSVDGLAEASPNRGSGIRLPSPERRVVSPLKKYEFNNLKKKRRFKRWSTSEEDALRIGVEKYGRGKWKIILNEYRDVFEERTEVDLKDKWRNLTR</sequence>
<evidence type="ECO:0000256" key="1">
    <source>
        <dbReference type="ARBA" id="ARBA00004123"/>
    </source>
</evidence>
<keyword evidence="2" id="KW-0539">Nucleus</keyword>
<evidence type="ECO:0000256" key="3">
    <source>
        <dbReference type="SAM" id="MobiDB-lite"/>
    </source>
</evidence>
<dbReference type="EMBL" id="JBJUIK010000009">
    <property type="protein sequence ID" value="KAL3517958.1"/>
    <property type="molecule type" value="Genomic_DNA"/>
</dbReference>
<dbReference type="Pfam" id="PF00249">
    <property type="entry name" value="Myb_DNA-binding"/>
    <property type="match status" value="1"/>
</dbReference>
<dbReference type="SMART" id="SM00717">
    <property type="entry name" value="SANT"/>
    <property type="match status" value="1"/>
</dbReference>
<evidence type="ECO:0000313" key="6">
    <source>
        <dbReference type="EMBL" id="KAL3517958.1"/>
    </source>
</evidence>
<name>A0ABD2ZFY8_9GENT</name>
<feature type="domain" description="HTH myb-type" evidence="5">
    <location>
        <begin position="423"/>
        <end position="479"/>
    </location>
</feature>
<evidence type="ECO:0000313" key="7">
    <source>
        <dbReference type="Proteomes" id="UP001630127"/>
    </source>
</evidence>
<feature type="region of interest" description="Disordered" evidence="3">
    <location>
        <begin position="336"/>
        <end position="379"/>
    </location>
</feature>
<dbReference type="GO" id="GO:0005634">
    <property type="term" value="C:nucleus"/>
    <property type="evidence" value="ECO:0007669"/>
    <property type="project" value="UniProtKB-SubCell"/>
</dbReference>
<comment type="subcellular location">
    <subcellularLocation>
        <location evidence="1">Nucleus</location>
    </subcellularLocation>
</comment>
<dbReference type="PANTHER" id="PTHR46993">
    <property type="entry name" value="MYB TRANSCRIPTION FACTOR"/>
    <property type="match status" value="1"/>
</dbReference>
<feature type="domain" description="Myb-like" evidence="4">
    <location>
        <begin position="423"/>
        <end position="478"/>
    </location>
</feature>
<dbReference type="PROSITE" id="PS50090">
    <property type="entry name" value="MYB_LIKE"/>
    <property type="match status" value="1"/>
</dbReference>
<dbReference type="Gene3D" id="1.10.246.220">
    <property type="match status" value="1"/>
</dbReference>
<dbReference type="PROSITE" id="PS51294">
    <property type="entry name" value="HTH_MYB"/>
    <property type="match status" value="1"/>
</dbReference>
<feature type="compositionally biased region" description="Polar residues" evidence="3">
    <location>
        <begin position="339"/>
        <end position="352"/>
    </location>
</feature>